<name>A0A0E0MYS1_ORYRU</name>
<dbReference type="EnsemblPlants" id="ORUFI01G24110.1">
    <property type="protein sequence ID" value="ORUFI01G24110.1"/>
    <property type="gene ID" value="ORUFI01G24110"/>
</dbReference>
<proteinExistence type="predicted"/>
<dbReference type="AlphaFoldDB" id="A0A0E0MYS1"/>
<organism evidence="2 3">
    <name type="scientific">Oryza rufipogon</name>
    <name type="common">Brownbeard rice</name>
    <name type="synonym">Asian wild rice</name>
    <dbReference type="NCBI Taxonomy" id="4529"/>
    <lineage>
        <taxon>Eukaryota</taxon>
        <taxon>Viridiplantae</taxon>
        <taxon>Streptophyta</taxon>
        <taxon>Embryophyta</taxon>
        <taxon>Tracheophyta</taxon>
        <taxon>Spermatophyta</taxon>
        <taxon>Magnoliopsida</taxon>
        <taxon>Liliopsida</taxon>
        <taxon>Poales</taxon>
        <taxon>Poaceae</taxon>
        <taxon>BOP clade</taxon>
        <taxon>Oryzoideae</taxon>
        <taxon>Oryzeae</taxon>
        <taxon>Oryzinae</taxon>
        <taxon>Oryza</taxon>
    </lineage>
</organism>
<keyword evidence="3" id="KW-1185">Reference proteome</keyword>
<evidence type="ECO:0000313" key="2">
    <source>
        <dbReference type="EnsemblPlants" id="ORUFI01G24110.1"/>
    </source>
</evidence>
<dbReference type="SUPFAM" id="SSF51905">
    <property type="entry name" value="FAD/NAD(P)-binding domain"/>
    <property type="match status" value="1"/>
</dbReference>
<dbReference type="Gene3D" id="3.50.50.60">
    <property type="entry name" value="FAD/NAD(P)-binding domain"/>
    <property type="match status" value="1"/>
</dbReference>
<accession>A0A0E0MYS1</accession>
<dbReference type="InterPro" id="IPR006076">
    <property type="entry name" value="FAD-dep_OxRdtase"/>
</dbReference>
<dbReference type="HOGENOM" id="CLU_837797_0_0_1"/>
<dbReference type="PANTHER" id="PTHR13847:SF150">
    <property type="entry name" value="OXIDOREDUCTASE TDA3-RELATED"/>
    <property type="match status" value="1"/>
</dbReference>
<dbReference type="STRING" id="4529.A0A0E0MYS1"/>
<dbReference type="GO" id="GO:0005737">
    <property type="term" value="C:cytoplasm"/>
    <property type="evidence" value="ECO:0007669"/>
    <property type="project" value="TreeGrafter"/>
</dbReference>
<dbReference type="Proteomes" id="UP000008022">
    <property type="component" value="Unassembled WGS sequence"/>
</dbReference>
<reference evidence="3" key="1">
    <citation type="submission" date="2013-06" db="EMBL/GenBank/DDBJ databases">
        <authorList>
            <person name="Zhao Q."/>
        </authorList>
    </citation>
    <scope>NUCLEOTIDE SEQUENCE</scope>
    <source>
        <strain evidence="3">cv. W1943</strain>
    </source>
</reference>
<dbReference type="Gramene" id="ORUFI01G24110.1">
    <property type="protein sequence ID" value="ORUFI01G24110.1"/>
    <property type="gene ID" value="ORUFI01G24110"/>
</dbReference>
<dbReference type="Pfam" id="PF01266">
    <property type="entry name" value="DAO"/>
    <property type="match status" value="1"/>
</dbReference>
<feature type="domain" description="FAD dependent oxidoreductase" evidence="1">
    <location>
        <begin position="148"/>
        <end position="248"/>
    </location>
</feature>
<dbReference type="InterPro" id="IPR036188">
    <property type="entry name" value="FAD/NAD-bd_sf"/>
</dbReference>
<dbReference type="PANTHER" id="PTHR13847">
    <property type="entry name" value="SARCOSINE DEHYDROGENASE-RELATED"/>
    <property type="match status" value="1"/>
</dbReference>
<evidence type="ECO:0000313" key="3">
    <source>
        <dbReference type="Proteomes" id="UP000008022"/>
    </source>
</evidence>
<sequence length="379" mass="41011">MLPRMREYGWEEGARQAASIYASQTDRGSIAISIRIFPYKLPHGTPVSTHPDLAAAASPAPHPKLSHWVDPAASAAPPRELATADTTAQVHPGSFTKAVLAASDAEVVIGEVKRVVVRDGRVIGVEVKGRGVVDADAVVFALGPWSGGEVYICGITKDEEVPNDPATITGDPDSIAALHEIAGRVSSQLKREEGAEVVAEQACYMPCTSDGLPVIGEMPGVKGCYVATGHGGWGILNAPATGAALAELILNGSASIFDLSPFSPARFLNKRTRFSLTSAKLPDAMFCLNVNRLEQEDAILPQDLLQDKVVAFNKMQLIRNVSKKFDWVTCLDIQVQGYFALFDYLIQFLLVEFIETLDFLNIRAAISVKEKRKMHRIFI</sequence>
<dbReference type="OMA" id="MREYGWE"/>
<reference evidence="2" key="2">
    <citation type="submission" date="2015-06" db="UniProtKB">
        <authorList>
            <consortium name="EnsemblPlants"/>
        </authorList>
    </citation>
    <scope>IDENTIFICATION</scope>
</reference>
<protein>
    <recommendedName>
        <fullName evidence="1">FAD dependent oxidoreductase domain-containing protein</fullName>
    </recommendedName>
</protein>
<evidence type="ECO:0000259" key="1">
    <source>
        <dbReference type="Pfam" id="PF01266"/>
    </source>
</evidence>
<dbReference type="eggNOG" id="KOG2852">
    <property type="taxonomic scope" value="Eukaryota"/>
</dbReference>